<dbReference type="Proteomes" id="UP000184420">
    <property type="component" value="Unassembled WGS sequence"/>
</dbReference>
<evidence type="ECO:0000313" key="3">
    <source>
        <dbReference type="EMBL" id="SHL39531.1"/>
    </source>
</evidence>
<reference evidence="3 4" key="1">
    <citation type="submission" date="2016-11" db="EMBL/GenBank/DDBJ databases">
        <authorList>
            <person name="Jaros S."/>
            <person name="Januszkiewicz K."/>
            <person name="Wedrychowicz H."/>
        </authorList>
    </citation>
    <scope>NUCLEOTIDE SEQUENCE [LARGE SCALE GENOMIC DNA]</scope>
    <source>
        <strain evidence="3 4">DSM 27406</strain>
    </source>
</reference>
<dbReference type="InterPro" id="IPR052042">
    <property type="entry name" value="Tail_sheath_structural"/>
</dbReference>
<protein>
    <recommendedName>
        <fullName evidence="2">Tail sheath protein C-terminal domain-containing protein</fullName>
    </recommendedName>
</protein>
<proteinExistence type="inferred from homology"/>
<evidence type="ECO:0000256" key="1">
    <source>
        <dbReference type="ARBA" id="ARBA00008005"/>
    </source>
</evidence>
<sequence length="689" mass="74178">MAIYKTPGVYVEEISLLPPSVAQVETAIPAFIGYTALSEKDGQDLKNVPTRITSMLEYVQYFGGAYSFGTSDFSISLDETNGFKVLSDSFKVTKLFNMYNSVRHYFDNGGGPCYIVSVGGYKDDVAAGDEATGTPGLRVGIKALEKYDEPTIIAIPDAANLGKNEFYALQQMAVAQAGILQDRVVLLDLREYDADLDVYAKESKVSDVHGEFRDHIGINDLKYAAAYTPWLISTYAPEIPYPVLKGSVKAKDGKSAVNLAQVTSNAALNALVQKTEAAVTDLANVKSVIATGKEPAATPADRFNDLKSLLSAAASDDAAKTAFLNLLTYVRGLVKAIPSWKGAAPLVNTQLLSDLDASAKDVNAGLAATLKALISFEKNADVALFAPMPATAEAYTDYDAPTVSIWWKVFPKEDFDGNVIATVDKFKATTTDYGAAADKATALKAAADLENIFRGLLAFLNKIQTSAAKYVSSNQSALYATHPVIAAVVTALQTKLAIVPPSGAIAGVYAKTDRERGVWKAPANTSLNSVSAPLVKIDNNTQDGLNVDTDAGKSINAIRAFSGKGTLVWGARTLDGNSNEWRYISVRRLFNMVEESVKKSTAPFVFEPNDANTWVKVKGMVENYLTTLWRQGALAGAKTDQAFFVRVGLGQTMTEQDILEGRLIVEIGMAAVRPAEFIILRFSHKMQES</sequence>
<evidence type="ECO:0000313" key="4">
    <source>
        <dbReference type="Proteomes" id="UP000184420"/>
    </source>
</evidence>
<dbReference type="InterPro" id="IPR020287">
    <property type="entry name" value="Tail_sheath_C"/>
</dbReference>
<organism evidence="3 4">
    <name type="scientific">Chitinophaga jiangningensis</name>
    <dbReference type="NCBI Taxonomy" id="1419482"/>
    <lineage>
        <taxon>Bacteria</taxon>
        <taxon>Pseudomonadati</taxon>
        <taxon>Bacteroidota</taxon>
        <taxon>Chitinophagia</taxon>
        <taxon>Chitinophagales</taxon>
        <taxon>Chitinophagaceae</taxon>
        <taxon>Chitinophaga</taxon>
    </lineage>
</organism>
<dbReference type="EMBL" id="FRBL01000003">
    <property type="protein sequence ID" value="SHL39531.1"/>
    <property type="molecule type" value="Genomic_DNA"/>
</dbReference>
<dbReference type="Pfam" id="PF17482">
    <property type="entry name" value="Phage_sheath_1C"/>
    <property type="match status" value="1"/>
</dbReference>
<dbReference type="OrthoDB" id="9767864at2"/>
<dbReference type="Gene3D" id="3.40.50.11780">
    <property type="match status" value="2"/>
</dbReference>
<dbReference type="RefSeq" id="WP_073079905.1">
    <property type="nucleotide sequence ID" value="NZ_FRBL01000003.1"/>
</dbReference>
<feature type="domain" description="Tail sheath protein C-terminal" evidence="2">
    <location>
        <begin position="578"/>
        <end position="682"/>
    </location>
</feature>
<name>A0A1M7A9Y2_9BACT</name>
<evidence type="ECO:0000259" key="2">
    <source>
        <dbReference type="Pfam" id="PF17482"/>
    </source>
</evidence>
<accession>A0A1M7A9Y2</accession>
<keyword evidence="4" id="KW-1185">Reference proteome</keyword>
<dbReference type="PANTHER" id="PTHR35861">
    <property type="match status" value="1"/>
</dbReference>
<gene>
    <name evidence="3" type="ORF">SAMN05444266_103190</name>
</gene>
<comment type="similarity">
    <text evidence="1">Belongs to the myoviridae tail sheath protein family.</text>
</comment>
<dbReference type="STRING" id="1419482.SAMN05444266_103190"/>
<dbReference type="PANTHER" id="PTHR35861:SF1">
    <property type="entry name" value="PHAGE TAIL SHEATH PROTEIN"/>
    <property type="match status" value="1"/>
</dbReference>
<dbReference type="AlphaFoldDB" id="A0A1M7A9Y2"/>